<evidence type="ECO:0000256" key="1">
    <source>
        <dbReference type="ARBA" id="ARBA00022741"/>
    </source>
</evidence>
<dbReference type="SMART" id="SM01052">
    <property type="entry name" value="CAP_GLY"/>
    <property type="match status" value="1"/>
</dbReference>
<accession>A0AAU9XQ87</accession>
<dbReference type="InterPro" id="IPR008266">
    <property type="entry name" value="Tyr_kinase_AS"/>
</dbReference>
<gene>
    <name evidence="7" type="ORF">PMEA_00027546</name>
</gene>
<keyword evidence="8" id="KW-1185">Reference proteome</keyword>
<dbReference type="EMBL" id="CALNXJ010000055">
    <property type="protein sequence ID" value="CAH3154404.1"/>
    <property type="molecule type" value="Genomic_DNA"/>
</dbReference>
<dbReference type="InterPro" id="IPR036859">
    <property type="entry name" value="CAP-Gly_dom_sf"/>
</dbReference>
<sequence>MSKMIDVASRCRHPCLLQFIGATNDEGFPLIVTELMETSLESLLTSRCLSEQEISFISKDVAGALSYLHHKLPSPIIHRDVSSANVLLWRQGHQWRGKLTISIATTFQRETMTTAPGDMKYSAPETITSTQTVKMSQLIVRFQRLSEGTIKCSAWLRIQKPFAEMQENILRLFDVKIILHWSIVDVYSFGVLLCQMCIRESPDRERRSQQVEMVTNQAIQDLIKACLETDPEDRPGIERIPHLFQKGQTSFISSRFCSCKCNQSQRNNNRPTAEFVRETIEKTTNEIFQVFIKNNVWLCSVIIFILQEQLTSIFQDHVFDFLYYLRVFQYTQIDSIGENTLSIGKSEVCRYMSGGSSMSGSRARNELSRIITSRILYIICAFCLASFIKDKKFKSIALASDLRLQRAASPRGPENGAYFTEFICGMGQTLTRLNFWRARDELRDTEATIRYLRREINRKEERVSELERIKEERDATVSDLRTQLNEMDRRNIELRQEQISSQSQQLQLRPEVKKNRDWVINRNEVQLMHKIFGKGAWGSVVQGKFRCCDVAVKEMHDVIVSPYNIQLFEREIDMASRCRHPCLLQFIGATADHKKPLMVTELMDTSLRKLYEDHKLTGKEVFVIFLDVALALNYLHQNTPEPIIHRDVSSANVLLWKKGEQWRAKVSDYGTANFVRQSVRNYAGAVPYCAPEIVDETGCNSCKIDVYSFGVLLCEVCIREPPNPNERRRQVKLVKDDGFRHLVDSCLMEAPGDRPNMEEIITKHLNQTFPSKTAYLYSKTLPTDESLPVGNPGWRKSLGLNNLTSSSRSRLSWLFRRKGEVKERIDPELEVNQRVVTFIEDHVSRGTVRHIGEEKDADGNVQKILGLEMDESFSIGGCGRRNGRQLFTCEDGFSMFIPLESVMLEREFDAEPEEPETPEESSEEFDSQSDDNSSETGPGPGAQLDEETTHQNNGISKQQVRQEPETFLNKALQESEKELETALQQTKAAEEDYQEDFSITAVRFHDGEKDEERREENFCSGLSDTEQRLREELTRTEIRVVLLSNQLSRKHQDAKNFQRQIQKMEQQLTVREDRKENFRTQLDKEQRLRAELNERETTEILLRKQLREKDCQEASLQRTLCEQERQLEKERRLREELIEKEATEILLRKQLREMDCQEAHFRMQLRMQKQQLEEKVKGDETLREQFQEMERRLREEITEKDARQVVLCEKITEKDQQLTEMIQQLTVTVEREEDLKTQIKNVEEQLRENEEQVENLRTNLKDVEKRLTQKEAQEENLRLSLEQMEQRMREELTQKETRETELRKQLSEREEQAVDYQRHLSGMEQQLEEMEEEATRLGEQLRERDQQIEHFQMQLQGLREQLREKDQHLANVRTQLDEREQVVNLENQAGSQSNDWVISRDDIQLTDNSLGVGGWGEVFEGRYCGCSVAVKRIHEAINSPYNQSLFQREIDIASRCRHPCLLQFIGATNDEEIPLFVTELMESNLRELLGQRPLSHKEITIISLDVARALNYLHQKKPFPIFHRDVSSGNVLLWRQGDQWRGKVSDYGSAKFEEQFMSIGPGCFAYSAPEVQRPAKHTAKIDVYSFGVLLCEMCIQTFPDYQNRERQIAQITDHVLQDLVRRCLRSDHTERPDMAEIISILEDFDKTEHLIVGDNYPATEQLY</sequence>
<keyword evidence="1 3" id="KW-0547">Nucleotide-binding</keyword>
<feature type="compositionally biased region" description="Acidic residues" evidence="5">
    <location>
        <begin position="910"/>
        <end position="933"/>
    </location>
</feature>
<reference evidence="7 8" key="1">
    <citation type="submission" date="2022-05" db="EMBL/GenBank/DDBJ databases">
        <authorList>
            <consortium name="Genoscope - CEA"/>
            <person name="William W."/>
        </authorList>
    </citation>
    <scope>NUCLEOTIDE SEQUENCE [LARGE SCALE GENOMIC DNA]</scope>
</reference>
<evidence type="ECO:0000256" key="3">
    <source>
        <dbReference type="PROSITE-ProRule" id="PRU10141"/>
    </source>
</evidence>
<dbReference type="GO" id="GO:0097527">
    <property type="term" value="P:necroptotic signaling pathway"/>
    <property type="evidence" value="ECO:0007669"/>
    <property type="project" value="TreeGrafter"/>
</dbReference>
<proteinExistence type="predicted"/>
<dbReference type="InterPro" id="IPR017441">
    <property type="entry name" value="Protein_kinase_ATP_BS"/>
</dbReference>
<feature type="region of interest" description="Disordered" evidence="5">
    <location>
        <begin position="907"/>
        <end position="963"/>
    </location>
</feature>
<organism evidence="7 8">
    <name type="scientific">Pocillopora meandrina</name>
    <dbReference type="NCBI Taxonomy" id="46732"/>
    <lineage>
        <taxon>Eukaryota</taxon>
        <taxon>Metazoa</taxon>
        <taxon>Cnidaria</taxon>
        <taxon>Anthozoa</taxon>
        <taxon>Hexacorallia</taxon>
        <taxon>Scleractinia</taxon>
        <taxon>Astrocoeniina</taxon>
        <taxon>Pocilloporidae</taxon>
        <taxon>Pocillopora</taxon>
    </lineage>
</organism>
<dbReference type="PANTHER" id="PTHR44329">
    <property type="entry name" value="SERINE/THREONINE-PROTEIN KINASE TNNI3K-RELATED"/>
    <property type="match status" value="1"/>
</dbReference>
<dbReference type="Gene3D" id="1.10.510.10">
    <property type="entry name" value="Transferase(Phosphotransferase) domain 1"/>
    <property type="match status" value="3"/>
</dbReference>
<feature type="coiled-coil region" evidence="4">
    <location>
        <begin position="442"/>
        <end position="497"/>
    </location>
</feature>
<evidence type="ECO:0000256" key="2">
    <source>
        <dbReference type="ARBA" id="ARBA00022840"/>
    </source>
</evidence>
<feature type="binding site" evidence="3">
    <location>
        <position position="1431"/>
    </location>
    <ligand>
        <name>ATP</name>
        <dbReference type="ChEBI" id="CHEBI:30616"/>
    </ligand>
</feature>
<evidence type="ECO:0000313" key="8">
    <source>
        <dbReference type="Proteomes" id="UP001159428"/>
    </source>
</evidence>
<evidence type="ECO:0000256" key="4">
    <source>
        <dbReference type="SAM" id="Coils"/>
    </source>
</evidence>
<dbReference type="InterPro" id="IPR051681">
    <property type="entry name" value="Ser/Thr_Kinases-Pseudokinases"/>
</dbReference>
<dbReference type="GO" id="GO:0005524">
    <property type="term" value="F:ATP binding"/>
    <property type="evidence" value="ECO:0007669"/>
    <property type="project" value="UniProtKB-UniRule"/>
</dbReference>
<dbReference type="PANTHER" id="PTHR44329:SF298">
    <property type="entry name" value="MIXED LINEAGE KINASE DOMAIN-LIKE PROTEIN"/>
    <property type="match status" value="1"/>
</dbReference>
<comment type="caution">
    <text evidence="7">The sequence shown here is derived from an EMBL/GenBank/DDBJ whole genome shotgun (WGS) entry which is preliminary data.</text>
</comment>
<feature type="coiled-coil region" evidence="4">
    <location>
        <begin position="1026"/>
        <end position="1095"/>
    </location>
</feature>
<dbReference type="InterPro" id="IPR000719">
    <property type="entry name" value="Prot_kinase_dom"/>
</dbReference>
<feature type="region of interest" description="Disordered" evidence="5">
    <location>
        <begin position="1289"/>
        <end position="1310"/>
    </location>
</feature>
<dbReference type="InterPro" id="IPR011009">
    <property type="entry name" value="Kinase-like_dom_sf"/>
</dbReference>
<dbReference type="Gene3D" id="2.30.30.190">
    <property type="entry name" value="CAP Gly-rich-like domain"/>
    <property type="match status" value="1"/>
</dbReference>
<dbReference type="Gene3D" id="3.30.200.20">
    <property type="entry name" value="Phosphorylase Kinase, domain 1"/>
    <property type="match status" value="2"/>
</dbReference>
<feature type="coiled-coil region" evidence="4">
    <location>
        <begin position="965"/>
        <end position="996"/>
    </location>
</feature>
<keyword evidence="2 3" id="KW-0067">ATP-binding</keyword>
<protein>
    <recommendedName>
        <fullName evidence="6">Protein kinase domain-containing protein</fullName>
    </recommendedName>
</protein>
<dbReference type="SUPFAM" id="SSF74924">
    <property type="entry name" value="Cap-Gly domain"/>
    <property type="match status" value="1"/>
</dbReference>
<evidence type="ECO:0000256" key="5">
    <source>
        <dbReference type="SAM" id="MobiDB-lite"/>
    </source>
</evidence>
<evidence type="ECO:0000313" key="7">
    <source>
        <dbReference type="EMBL" id="CAH3154404.1"/>
    </source>
</evidence>
<dbReference type="InterPro" id="IPR000938">
    <property type="entry name" value="CAP-Gly_domain"/>
</dbReference>
<dbReference type="Proteomes" id="UP001159428">
    <property type="component" value="Unassembled WGS sequence"/>
</dbReference>
<dbReference type="Pfam" id="PF00069">
    <property type="entry name" value="Pkinase"/>
    <property type="match status" value="3"/>
</dbReference>
<evidence type="ECO:0000259" key="6">
    <source>
        <dbReference type="PROSITE" id="PS50011"/>
    </source>
</evidence>
<name>A0AAU9XQ87_9CNID</name>
<feature type="compositionally biased region" description="Polar residues" evidence="5">
    <location>
        <begin position="950"/>
        <end position="961"/>
    </location>
</feature>
<feature type="domain" description="Protein kinase" evidence="6">
    <location>
        <begin position="1404"/>
        <end position="1652"/>
    </location>
</feature>
<feature type="domain" description="Protein kinase" evidence="6">
    <location>
        <begin position="526"/>
        <end position="769"/>
    </location>
</feature>
<dbReference type="GO" id="GO:0004672">
    <property type="term" value="F:protein kinase activity"/>
    <property type="evidence" value="ECO:0007669"/>
    <property type="project" value="InterPro"/>
</dbReference>
<dbReference type="SUPFAM" id="SSF56112">
    <property type="entry name" value="Protein kinase-like (PK-like)"/>
    <property type="match status" value="3"/>
</dbReference>
<feature type="domain" description="Protein kinase" evidence="6">
    <location>
        <begin position="1"/>
        <end position="245"/>
    </location>
</feature>
<dbReference type="PROSITE" id="PS00109">
    <property type="entry name" value="PROTEIN_KINASE_TYR"/>
    <property type="match status" value="3"/>
</dbReference>
<keyword evidence="4" id="KW-0175">Coiled coil</keyword>
<dbReference type="Pfam" id="PF01302">
    <property type="entry name" value="CAP_GLY"/>
    <property type="match status" value="1"/>
</dbReference>
<dbReference type="PROSITE" id="PS50011">
    <property type="entry name" value="PROTEIN_KINASE_DOM"/>
    <property type="match status" value="3"/>
</dbReference>
<dbReference type="PROSITE" id="PS00107">
    <property type="entry name" value="PROTEIN_KINASE_ATP"/>
    <property type="match status" value="1"/>
</dbReference>